<name>A0A9D2NRJ1_9FIRM</name>
<evidence type="ECO:0000256" key="1">
    <source>
        <dbReference type="SAM" id="Phobius"/>
    </source>
</evidence>
<sequence>MKKTVDTVSGLLFGLSLIVFLLLSSVDMNCFNVTFFEEQYRELNTAESLRMSQEDLMKATTTLLDYLRGEVDSIDVQVSINGAEQEAFNAREKAHMIDVRALYQNAMMVRWIALGVIILTLALRIWQSRRHFLDVLSVGLLQVSVLFILFLCLLGIWILADFNGFWTTFHQVFFSNDLWLLNPYTDLMINLFPEAFFNHLVVRIILWFLAFYVPAALIAIVNQRTALMLRFCPGALTRDHHKEA</sequence>
<gene>
    <name evidence="2" type="ORF">H9702_03710</name>
</gene>
<keyword evidence="1" id="KW-1133">Transmembrane helix</keyword>
<proteinExistence type="predicted"/>
<organism evidence="2 3">
    <name type="scientific">Candidatus Merdibacter merdavium</name>
    <dbReference type="NCBI Taxonomy" id="2838692"/>
    <lineage>
        <taxon>Bacteria</taxon>
        <taxon>Bacillati</taxon>
        <taxon>Bacillota</taxon>
        <taxon>Erysipelotrichia</taxon>
        <taxon>Erysipelotrichales</taxon>
        <taxon>Erysipelotrichaceae</taxon>
        <taxon>Merdibacter</taxon>
    </lineage>
</organism>
<comment type="caution">
    <text evidence="2">The sequence shown here is derived from an EMBL/GenBank/DDBJ whole genome shotgun (WGS) entry which is preliminary data.</text>
</comment>
<dbReference type="InterPro" id="IPR010178">
    <property type="entry name" value="Lit"/>
</dbReference>
<dbReference type="AlphaFoldDB" id="A0A9D2NRJ1"/>
<protein>
    <submittedName>
        <fullName evidence="2">TIGR01906 family membrane protein</fullName>
    </submittedName>
</protein>
<feature type="transmembrane region" description="Helical" evidence="1">
    <location>
        <begin position="200"/>
        <end position="221"/>
    </location>
</feature>
<accession>A0A9D2NRJ1</accession>
<reference evidence="2" key="2">
    <citation type="submission" date="2021-04" db="EMBL/GenBank/DDBJ databases">
        <authorList>
            <person name="Gilroy R."/>
        </authorList>
    </citation>
    <scope>NUCLEOTIDE SEQUENCE</scope>
    <source>
        <strain evidence="2">CHK187-11901</strain>
    </source>
</reference>
<dbReference type="Proteomes" id="UP000823896">
    <property type="component" value="Unassembled WGS sequence"/>
</dbReference>
<dbReference type="EMBL" id="DWWM01000023">
    <property type="protein sequence ID" value="HJC36221.1"/>
    <property type="molecule type" value="Genomic_DNA"/>
</dbReference>
<keyword evidence="1" id="KW-0472">Membrane</keyword>
<reference evidence="2" key="1">
    <citation type="journal article" date="2021" name="PeerJ">
        <title>Extensive microbial diversity within the chicken gut microbiome revealed by metagenomics and culture.</title>
        <authorList>
            <person name="Gilroy R."/>
            <person name="Ravi A."/>
            <person name="Getino M."/>
            <person name="Pursley I."/>
            <person name="Horton D.L."/>
            <person name="Alikhan N.F."/>
            <person name="Baker D."/>
            <person name="Gharbi K."/>
            <person name="Hall N."/>
            <person name="Watson M."/>
            <person name="Adriaenssens E.M."/>
            <person name="Foster-Nyarko E."/>
            <person name="Jarju S."/>
            <person name="Secka A."/>
            <person name="Antonio M."/>
            <person name="Oren A."/>
            <person name="Chaudhuri R.R."/>
            <person name="La Ragione R."/>
            <person name="Hildebrand F."/>
            <person name="Pallen M.J."/>
        </authorList>
    </citation>
    <scope>NUCLEOTIDE SEQUENCE</scope>
    <source>
        <strain evidence="2">CHK187-11901</strain>
    </source>
</reference>
<evidence type="ECO:0000313" key="2">
    <source>
        <dbReference type="EMBL" id="HJC36221.1"/>
    </source>
</evidence>
<feature type="transmembrane region" description="Helical" evidence="1">
    <location>
        <begin position="108"/>
        <end position="126"/>
    </location>
</feature>
<dbReference type="Pfam" id="PF07314">
    <property type="entry name" value="Lit"/>
    <property type="match status" value="1"/>
</dbReference>
<feature type="transmembrane region" description="Helical" evidence="1">
    <location>
        <begin position="138"/>
        <end position="160"/>
    </location>
</feature>
<keyword evidence="1" id="KW-0812">Transmembrane</keyword>
<evidence type="ECO:0000313" key="3">
    <source>
        <dbReference type="Proteomes" id="UP000823896"/>
    </source>
</evidence>
<dbReference type="NCBIfam" id="TIGR01906">
    <property type="entry name" value="integ_TIGR01906"/>
    <property type="match status" value="1"/>
</dbReference>